<evidence type="ECO:0000259" key="3">
    <source>
        <dbReference type="PROSITE" id="PS50853"/>
    </source>
</evidence>
<evidence type="ECO:0000313" key="4">
    <source>
        <dbReference type="EMBL" id="MBS3057766.1"/>
    </source>
</evidence>
<dbReference type="InterPro" id="IPR013783">
    <property type="entry name" value="Ig-like_fold"/>
</dbReference>
<dbReference type="Proteomes" id="UP000677687">
    <property type="component" value="Unassembled WGS sequence"/>
</dbReference>
<dbReference type="EMBL" id="JAGVWD010000068">
    <property type="protein sequence ID" value="MBS3057766.1"/>
    <property type="molecule type" value="Genomic_DNA"/>
</dbReference>
<gene>
    <name evidence="4" type="ORF">J4415_04025</name>
</gene>
<feature type="domain" description="Fibronectin type-III" evidence="3">
    <location>
        <begin position="521"/>
        <end position="619"/>
    </location>
</feature>
<feature type="compositionally biased region" description="Low complexity" evidence="1">
    <location>
        <begin position="420"/>
        <end position="433"/>
    </location>
</feature>
<dbReference type="SUPFAM" id="SSF49265">
    <property type="entry name" value="Fibronectin type III"/>
    <property type="match status" value="2"/>
</dbReference>
<dbReference type="AlphaFoldDB" id="A0A8T4L3Z0"/>
<keyword evidence="2" id="KW-0472">Membrane</keyword>
<feature type="compositionally biased region" description="Polar residues" evidence="1">
    <location>
        <begin position="410"/>
        <end position="419"/>
    </location>
</feature>
<reference evidence="4" key="1">
    <citation type="submission" date="2021-03" db="EMBL/GenBank/DDBJ databases">
        <authorList>
            <person name="Jaffe A."/>
        </authorList>
    </citation>
    <scope>NUCLEOTIDE SEQUENCE</scope>
    <source>
        <strain evidence="4">RIFCSPHIGHO2_01_FULL_AR10_44_11</strain>
    </source>
</reference>
<dbReference type="InterPro" id="IPR036116">
    <property type="entry name" value="FN3_sf"/>
</dbReference>
<feature type="region of interest" description="Disordered" evidence="1">
    <location>
        <begin position="410"/>
        <end position="433"/>
    </location>
</feature>
<dbReference type="InterPro" id="IPR003961">
    <property type="entry name" value="FN3_dom"/>
</dbReference>
<evidence type="ECO:0000256" key="1">
    <source>
        <dbReference type="SAM" id="MobiDB-lite"/>
    </source>
</evidence>
<dbReference type="PROSITE" id="PS50853">
    <property type="entry name" value="FN3"/>
    <property type="match status" value="1"/>
</dbReference>
<feature type="transmembrane region" description="Helical" evidence="2">
    <location>
        <begin position="912"/>
        <end position="932"/>
    </location>
</feature>
<organism evidence="4 5">
    <name type="scientific">Candidatus Iainarchaeum sp</name>
    <dbReference type="NCBI Taxonomy" id="3101447"/>
    <lineage>
        <taxon>Archaea</taxon>
        <taxon>Candidatus Iainarchaeota</taxon>
        <taxon>Candidatus Iainarchaeia</taxon>
        <taxon>Candidatus Iainarchaeales</taxon>
        <taxon>Candidatus Iainarchaeaceae</taxon>
        <taxon>Candidatus Iainarchaeum</taxon>
    </lineage>
</organism>
<comment type="caution">
    <text evidence="4">The sequence shown here is derived from an EMBL/GenBank/DDBJ whole genome shotgun (WGS) entry which is preliminary data.</text>
</comment>
<dbReference type="Gene3D" id="2.60.40.10">
    <property type="entry name" value="Immunoglobulins"/>
    <property type="match status" value="4"/>
</dbReference>
<evidence type="ECO:0000313" key="5">
    <source>
        <dbReference type="Proteomes" id="UP000677687"/>
    </source>
</evidence>
<evidence type="ECO:0000256" key="2">
    <source>
        <dbReference type="SAM" id="Phobius"/>
    </source>
</evidence>
<sequence>MGVKGLGIVLLILLALAYAGAAAPTISDFNAFDGIYTYTGDFNVGVKLSGSGDANKVRFCCGSGACSGSWTGIPIAVPPITFVQNFDINSGSNCSSTTEGTVTIRAELADTSENFTSTTDTIIYDKTAPTTTIDKNGYVSNEATITITLTCTDAPAGANSGCAATVYRIDLGAWVFGTSFNITTDGNHRIDFNSSDNNDNNSLDNNGNTETTKTVYVARDVAAPTITITTGTTQTVKFDINNSLTDINKDSVEVDVNGVKSLDFNVLAHCANAAGDKNSYTCSYDENKLNKTGDFNVAVFAKDIATNLGQKNSIFSRVDNTAPAKPSGLIPTVASAITLSWDRNTLENDINGYRIYRLGGAVATQPAFDTNIYIGRTGSTSYADTNVIADYNYWYRIIAFDYSDNNSVASDSTSRATPTSTGALSAPSVSSSTHPSTSAWYSADDITVSWSAVSGATNYSWSIDTNSGTDPDNSADGNVLTASYTDKADGTWYFHIKATNGSTWGTLAHFTINIDKTAPAIPADLSASANADGSIALSWSAASDTGGSGIYGYEIYRGTSAGFSIGTAIGTATSTSYTDAASNLSAGTVYYYKIKAKDNASNLSSLSSEASATAKTPGGIAITITVPKYTKAGAVAITVSASGGNMQNATLQVKTYNKDYETVASGKSGASFSASYTIDDGEDGIATARVTATDASGGTYDVTQNFEVDTAKPDVNLLAPLNNAELEGDANLLATAGDKGTLIVSGIKQVTFYYRASGATTWSNIAIASSGADSKYSAAWDTTDVNNGAYEVKAIASDNAGNATDSQIAKVNVKNALSEKSLTEDEISSADSGKAAVEDLVDELQALEIDLPDELALKKQWADANLAKAKVLLAANDYAAAKALAENAATLYADLSTGISTIKFTNAIGKNAVWIVLGIVVVIVIALLYLNYARKNEGALTSSEGLHRVRAEKPLGDRISGIFKPKEQEKA</sequence>
<dbReference type="SMART" id="SM00060">
    <property type="entry name" value="FN3"/>
    <property type="match status" value="3"/>
</dbReference>
<proteinExistence type="predicted"/>
<accession>A0A8T4L3Z0</accession>
<protein>
    <recommendedName>
        <fullName evidence="3">Fibronectin type-III domain-containing protein</fullName>
    </recommendedName>
</protein>
<dbReference type="CDD" id="cd00063">
    <property type="entry name" value="FN3"/>
    <property type="match status" value="1"/>
</dbReference>
<feature type="non-terminal residue" evidence="4">
    <location>
        <position position="971"/>
    </location>
</feature>
<keyword evidence="2" id="KW-1133">Transmembrane helix</keyword>
<name>A0A8T4L3Z0_9ARCH</name>
<keyword evidence="2" id="KW-0812">Transmembrane</keyword>
<reference evidence="4" key="2">
    <citation type="submission" date="2021-05" db="EMBL/GenBank/DDBJ databases">
        <title>Protein family content uncovers lineage relationships and bacterial pathway maintenance mechanisms in DPANN archaea.</title>
        <authorList>
            <person name="Castelle C.J."/>
            <person name="Meheust R."/>
            <person name="Jaffe A.L."/>
            <person name="Seitz K."/>
            <person name="Gong X."/>
            <person name="Baker B.J."/>
            <person name="Banfield J.F."/>
        </authorList>
    </citation>
    <scope>NUCLEOTIDE SEQUENCE</scope>
    <source>
        <strain evidence="4">RIFCSPHIGHO2_01_FULL_AR10_44_11</strain>
    </source>
</reference>